<evidence type="ECO:0000256" key="2">
    <source>
        <dbReference type="ARBA" id="ARBA00022801"/>
    </source>
</evidence>
<evidence type="ECO:0000256" key="1">
    <source>
        <dbReference type="ARBA" id="ARBA00022741"/>
    </source>
</evidence>
<dbReference type="Pfam" id="PF22590">
    <property type="entry name" value="Cas3-like_C_2"/>
    <property type="match status" value="1"/>
</dbReference>
<dbReference type="PROSITE" id="PS51192">
    <property type="entry name" value="HELICASE_ATP_BIND_1"/>
    <property type="match status" value="1"/>
</dbReference>
<dbReference type="InterPro" id="IPR054712">
    <property type="entry name" value="Cas3-like_dom"/>
</dbReference>
<feature type="domain" description="Helicase ATP-binding" evidence="6">
    <location>
        <begin position="34"/>
        <end position="225"/>
    </location>
</feature>
<dbReference type="SMART" id="SM00490">
    <property type="entry name" value="HELICc"/>
    <property type="match status" value="1"/>
</dbReference>
<evidence type="ECO:0000259" key="7">
    <source>
        <dbReference type="PROSITE" id="PS51194"/>
    </source>
</evidence>
<organism evidence="8 9">
    <name type="scientific">Candidatus Marsarchaeota G1 archaeon BE_D</name>
    <dbReference type="NCBI Taxonomy" id="1978156"/>
    <lineage>
        <taxon>Archaea</taxon>
        <taxon>Candidatus Marsarchaeota</taxon>
        <taxon>Candidatus Marsarchaeota group 1</taxon>
    </lineage>
</organism>
<dbReference type="Gene3D" id="3.40.50.300">
    <property type="entry name" value="P-loop containing nucleotide triphosphate hydrolases"/>
    <property type="match status" value="2"/>
</dbReference>
<dbReference type="InterPro" id="IPR014001">
    <property type="entry name" value="Helicase_ATP-bd"/>
</dbReference>
<dbReference type="PROSITE" id="PS51194">
    <property type="entry name" value="HELICASE_CTER"/>
    <property type="match status" value="1"/>
</dbReference>
<reference evidence="8 9" key="1">
    <citation type="submission" date="2017-04" db="EMBL/GenBank/DDBJ databases">
        <title>Novel microbial lineages endemic to geothermal iron-oxide mats fill important gaps in the evolutionary history of Archaea.</title>
        <authorList>
            <person name="Jay Z.J."/>
            <person name="Beam J.P."/>
            <person name="Dlakic M."/>
            <person name="Rusch D.B."/>
            <person name="Kozubal M.A."/>
            <person name="Inskeep W.P."/>
        </authorList>
    </citation>
    <scope>NUCLEOTIDE SEQUENCE [LARGE SCALE GENOMIC DNA]</scope>
    <source>
        <strain evidence="8">BE_D</strain>
    </source>
</reference>
<keyword evidence="4" id="KW-0067">ATP-binding</keyword>
<dbReference type="GO" id="GO:0005829">
    <property type="term" value="C:cytosol"/>
    <property type="evidence" value="ECO:0007669"/>
    <property type="project" value="TreeGrafter"/>
</dbReference>
<evidence type="ECO:0000259" key="6">
    <source>
        <dbReference type="PROSITE" id="PS51192"/>
    </source>
</evidence>
<dbReference type="NCBIfam" id="TIGR01587">
    <property type="entry name" value="cas3_core"/>
    <property type="match status" value="1"/>
</dbReference>
<dbReference type="EMBL" id="NEXD01000068">
    <property type="protein sequence ID" value="PSN84738.1"/>
    <property type="molecule type" value="Genomic_DNA"/>
</dbReference>
<dbReference type="SUPFAM" id="SSF52540">
    <property type="entry name" value="P-loop containing nucleoside triphosphate hydrolases"/>
    <property type="match status" value="1"/>
</dbReference>
<proteinExistence type="predicted"/>
<dbReference type="Proteomes" id="UP000240569">
    <property type="component" value="Unassembled WGS sequence"/>
</dbReference>
<keyword evidence="2" id="KW-0378">Hydrolase</keyword>
<comment type="caution">
    <text evidence="8">The sequence shown here is derived from an EMBL/GenBank/DDBJ whole genome shotgun (WGS) entry which is preliminary data.</text>
</comment>
<dbReference type="InterPro" id="IPR011545">
    <property type="entry name" value="DEAD/DEAH_box_helicase_dom"/>
</dbReference>
<name>A0A2R6AEH7_9ARCH</name>
<dbReference type="PANTHER" id="PTHR47959">
    <property type="entry name" value="ATP-DEPENDENT RNA HELICASE RHLE-RELATED"/>
    <property type="match status" value="1"/>
</dbReference>
<dbReference type="SMART" id="SM00487">
    <property type="entry name" value="DEXDc"/>
    <property type="match status" value="1"/>
</dbReference>
<feature type="domain" description="Helicase C-terminal" evidence="7">
    <location>
        <begin position="254"/>
        <end position="426"/>
    </location>
</feature>
<keyword evidence="1" id="KW-0547">Nucleotide-binding</keyword>
<dbReference type="InterPro" id="IPR001650">
    <property type="entry name" value="Helicase_C-like"/>
</dbReference>
<dbReference type="Pfam" id="PF00270">
    <property type="entry name" value="DEAD"/>
    <property type="match status" value="1"/>
</dbReference>
<dbReference type="GO" id="GO:0140097">
    <property type="term" value="F:catalytic activity, acting on DNA"/>
    <property type="evidence" value="ECO:0007669"/>
    <property type="project" value="UniProtKB-ARBA"/>
</dbReference>
<dbReference type="GO" id="GO:0003676">
    <property type="term" value="F:nucleic acid binding"/>
    <property type="evidence" value="ECO:0007669"/>
    <property type="project" value="InterPro"/>
</dbReference>
<dbReference type="InterPro" id="IPR050079">
    <property type="entry name" value="DEAD_box_RNA_helicase"/>
</dbReference>
<evidence type="ECO:0000256" key="5">
    <source>
        <dbReference type="ARBA" id="ARBA00023118"/>
    </source>
</evidence>
<dbReference type="AlphaFoldDB" id="A0A2R6AEH7"/>
<dbReference type="InterPro" id="IPR027417">
    <property type="entry name" value="P-loop_NTPase"/>
</dbReference>
<evidence type="ECO:0000256" key="4">
    <source>
        <dbReference type="ARBA" id="ARBA00022840"/>
    </source>
</evidence>
<dbReference type="InterPro" id="IPR006474">
    <property type="entry name" value="Helicase_Cas3_CRISPR-ass_core"/>
</dbReference>
<gene>
    <name evidence="8" type="ORF">B9Q02_08990</name>
</gene>
<sequence length="538" mass="61320">MQSHFSELYQRTCNALGYKERSFLKIALQRYDEVYSKDGKGVLILSAPTGYGKSLISYALYFGCLDGDKPWARVIHVLPMTSIIQDFVENIKKKLNGKIDERHIGEQHHGSPGSPFFAKRFVVTTLDTFSLNFFKLPAIEVAKQQKYHTSHFEFPRAMIYSAAVVFDEFHLFAPAKEGQSRMLTVSLAALKMLAEVGVPVIIITATMNDQLAQLIKDEVKKEAEVLYEKYCEGDDNEWETQNKKEVVVVGKTSCVHETTLELKKEKSVLIVANTVSTAIQIFEELSKHIENKEDIILLHAKLSKHDRGQAMQKLEKLKDKQNKVEKGKIVVATQLVEAGIDFSFDALITEVAPAPNIIQRVGRVARMGGKGLLYYFIVTDSELDGVYDEKHTKASYENLEKNVGKNFQPLELLKGYEMEYRLDEILKRILIEFDRYPVFTAQDTQRLYENLCGLLRESDIIMAYDSQKPDGESEVPLNEKQAKLILSRTKSYINERNEICNYELNPWSGCLSLRLQYIGAKGIVYPHEWYTPGIGLKI</sequence>
<protein>
    <submittedName>
        <fullName evidence="8">CRISPR-associated helicase Cas3</fullName>
    </submittedName>
</protein>
<keyword evidence="3" id="KW-0347">Helicase</keyword>
<dbReference type="GO" id="GO:0051607">
    <property type="term" value="P:defense response to virus"/>
    <property type="evidence" value="ECO:0007669"/>
    <property type="project" value="UniProtKB-KW"/>
</dbReference>
<dbReference type="GO" id="GO:0005524">
    <property type="term" value="F:ATP binding"/>
    <property type="evidence" value="ECO:0007669"/>
    <property type="project" value="UniProtKB-KW"/>
</dbReference>
<dbReference type="GO" id="GO:0003724">
    <property type="term" value="F:RNA helicase activity"/>
    <property type="evidence" value="ECO:0007669"/>
    <property type="project" value="TreeGrafter"/>
</dbReference>
<evidence type="ECO:0000313" key="9">
    <source>
        <dbReference type="Proteomes" id="UP000240569"/>
    </source>
</evidence>
<evidence type="ECO:0000256" key="3">
    <source>
        <dbReference type="ARBA" id="ARBA00022806"/>
    </source>
</evidence>
<dbReference type="GO" id="GO:0016787">
    <property type="term" value="F:hydrolase activity"/>
    <property type="evidence" value="ECO:0007669"/>
    <property type="project" value="UniProtKB-KW"/>
</dbReference>
<keyword evidence="5" id="KW-0051">Antiviral defense</keyword>
<accession>A0A2R6AEH7</accession>
<evidence type="ECO:0000313" key="8">
    <source>
        <dbReference type="EMBL" id="PSN84738.1"/>
    </source>
</evidence>
<dbReference type="PANTHER" id="PTHR47959:SF16">
    <property type="entry name" value="CRISPR-ASSOCIATED NUCLEASE_HELICASE CAS3-RELATED"/>
    <property type="match status" value="1"/>
</dbReference>